<dbReference type="AlphaFoldDB" id="A0A1J6IYJ4"/>
<accession>A0A1J6IYJ4</accession>
<protein>
    <submittedName>
        <fullName evidence="2">Uncharacterized protein</fullName>
    </submittedName>
</protein>
<feature type="signal peptide" evidence="1">
    <location>
        <begin position="1"/>
        <end position="24"/>
    </location>
</feature>
<keyword evidence="1" id="KW-0732">Signal</keyword>
<evidence type="ECO:0000313" key="3">
    <source>
        <dbReference type="Proteomes" id="UP000187609"/>
    </source>
</evidence>
<feature type="chain" id="PRO_5009639556" evidence="1">
    <location>
        <begin position="25"/>
        <end position="74"/>
    </location>
</feature>
<dbReference type="Gramene" id="OIT00185">
    <property type="protein sequence ID" value="OIT00185"/>
    <property type="gene ID" value="A4A49_37374"/>
</dbReference>
<name>A0A1J6IYJ4_NICAT</name>
<dbReference type="Proteomes" id="UP000187609">
    <property type="component" value="Unassembled WGS sequence"/>
</dbReference>
<dbReference type="EMBL" id="MJEQ01037189">
    <property type="protein sequence ID" value="OIT00185.1"/>
    <property type="molecule type" value="Genomic_DNA"/>
</dbReference>
<feature type="non-terminal residue" evidence="2">
    <location>
        <position position="74"/>
    </location>
</feature>
<reference evidence="2" key="1">
    <citation type="submission" date="2016-11" db="EMBL/GenBank/DDBJ databases">
        <title>The genome of Nicotiana attenuata.</title>
        <authorList>
            <person name="Xu S."/>
            <person name="Brockmoeller T."/>
            <person name="Gaquerel E."/>
            <person name="Navarro A."/>
            <person name="Kuhl H."/>
            <person name="Gase K."/>
            <person name="Ling Z."/>
            <person name="Zhou W."/>
            <person name="Kreitzer C."/>
            <person name="Stanke M."/>
            <person name="Tang H."/>
            <person name="Lyons E."/>
            <person name="Pandey P."/>
            <person name="Pandey S.P."/>
            <person name="Timmermann B."/>
            <person name="Baldwin I.T."/>
        </authorList>
    </citation>
    <scope>NUCLEOTIDE SEQUENCE [LARGE SCALE GENOMIC DNA]</scope>
    <source>
        <strain evidence="2">UT</strain>
    </source>
</reference>
<comment type="caution">
    <text evidence="2">The sequence shown here is derived from an EMBL/GenBank/DDBJ whole genome shotgun (WGS) entry which is preliminary data.</text>
</comment>
<sequence length="74" mass="8493">MDILPVFLVLLLFCICIELRGASTRHCYLVSSSTPLKLLQELMIQEFLSSIKFCCGLPTRKCDSTFKSPFRKYV</sequence>
<evidence type="ECO:0000313" key="2">
    <source>
        <dbReference type="EMBL" id="OIT00185.1"/>
    </source>
</evidence>
<keyword evidence="3" id="KW-1185">Reference proteome</keyword>
<organism evidence="2 3">
    <name type="scientific">Nicotiana attenuata</name>
    <name type="common">Coyote tobacco</name>
    <dbReference type="NCBI Taxonomy" id="49451"/>
    <lineage>
        <taxon>Eukaryota</taxon>
        <taxon>Viridiplantae</taxon>
        <taxon>Streptophyta</taxon>
        <taxon>Embryophyta</taxon>
        <taxon>Tracheophyta</taxon>
        <taxon>Spermatophyta</taxon>
        <taxon>Magnoliopsida</taxon>
        <taxon>eudicotyledons</taxon>
        <taxon>Gunneridae</taxon>
        <taxon>Pentapetalae</taxon>
        <taxon>asterids</taxon>
        <taxon>lamiids</taxon>
        <taxon>Solanales</taxon>
        <taxon>Solanaceae</taxon>
        <taxon>Nicotianoideae</taxon>
        <taxon>Nicotianeae</taxon>
        <taxon>Nicotiana</taxon>
    </lineage>
</organism>
<gene>
    <name evidence="2" type="ORF">A4A49_37374</name>
</gene>
<proteinExistence type="predicted"/>
<evidence type="ECO:0000256" key="1">
    <source>
        <dbReference type="SAM" id="SignalP"/>
    </source>
</evidence>